<name>A0A2M6WX94_9BACT</name>
<dbReference type="AlphaFoldDB" id="A0A2M6WX94"/>
<feature type="domain" description="PEGA" evidence="3">
    <location>
        <begin position="99"/>
        <end position="163"/>
    </location>
</feature>
<dbReference type="EMBL" id="PEZV01000011">
    <property type="protein sequence ID" value="PIT97422.1"/>
    <property type="molecule type" value="Genomic_DNA"/>
</dbReference>
<accession>A0A2M6WX94</accession>
<reference evidence="5" key="1">
    <citation type="submission" date="2017-09" db="EMBL/GenBank/DDBJ databases">
        <title>Depth-based differentiation of microbial function through sediment-hosted aquifers and enrichment of novel symbionts in the deep terrestrial subsurface.</title>
        <authorList>
            <person name="Probst A.J."/>
            <person name="Ladd B."/>
            <person name="Jarett J.K."/>
            <person name="Geller-Mcgrath D.E."/>
            <person name="Sieber C.M.K."/>
            <person name="Emerson J.B."/>
            <person name="Anantharaman K."/>
            <person name="Thomas B.C."/>
            <person name="Malmstrom R."/>
            <person name="Stieglmeier M."/>
            <person name="Klingl A."/>
            <person name="Woyke T."/>
            <person name="Ryan C.M."/>
            <person name="Banfield J.F."/>
        </authorList>
    </citation>
    <scope>NUCLEOTIDE SEQUENCE [LARGE SCALE GENOMIC DNA]</scope>
</reference>
<proteinExistence type="predicted"/>
<comment type="caution">
    <text evidence="4">The sequence shown here is derived from an EMBL/GenBank/DDBJ whole genome shotgun (WGS) entry which is preliminary data.</text>
</comment>
<feature type="compositionally biased region" description="Basic and acidic residues" evidence="1">
    <location>
        <begin position="1"/>
        <end position="26"/>
    </location>
</feature>
<evidence type="ECO:0000313" key="4">
    <source>
        <dbReference type="EMBL" id="PIT97422.1"/>
    </source>
</evidence>
<feature type="region of interest" description="Disordered" evidence="1">
    <location>
        <begin position="1"/>
        <end position="60"/>
    </location>
</feature>
<evidence type="ECO:0000256" key="1">
    <source>
        <dbReference type="SAM" id="MobiDB-lite"/>
    </source>
</evidence>
<evidence type="ECO:0000259" key="3">
    <source>
        <dbReference type="Pfam" id="PF08308"/>
    </source>
</evidence>
<organism evidence="4 5">
    <name type="scientific">Candidatus Berkelbacteria bacterium CG10_big_fil_rev_8_21_14_0_10_41_12</name>
    <dbReference type="NCBI Taxonomy" id="1974513"/>
    <lineage>
        <taxon>Bacteria</taxon>
        <taxon>Candidatus Berkelbacteria</taxon>
    </lineage>
</organism>
<protein>
    <recommendedName>
        <fullName evidence="3">PEGA domain-containing protein</fullName>
    </recommendedName>
</protein>
<keyword evidence="2" id="KW-1133">Transmembrane helix</keyword>
<evidence type="ECO:0000256" key="2">
    <source>
        <dbReference type="SAM" id="Phobius"/>
    </source>
</evidence>
<keyword evidence="2" id="KW-0812">Transmembrane</keyword>
<sequence>MAQEKDNLKPIKPITEEKKITVEEQKTAAPEKPLKIDSQKTPLSGAAQIEPTPQPTQPTGHYALIKKKPPARILKITLGALFVLICLGAVYFFFFYRAKVIIATIQKPDRVLIDGKETGAVTIYLLPGRHSIAIEKSGYLPYFTISNLSRGQKIDLKFSFVKTPKATLISQGASLLTQDKKIYFVDEQKFIASVFGGEKTPGDVTQETVATFPTIKNLIVSQDSNLAYLSDDEAIKIIDLTKTDIINQTQTKLPIDGKLVTMMASNYFTNNYFDSANSFIVFDQKAINTWALKLIKTDMSRNEYLMDIDPNKFINPKIEWAADSGDIIITGGSIGQLDLTTRTYSDLSDNKDYIFSKASPKGTRIFALRKGGEAEIITGNSRKEINLSGVVPVCGWKDESSAYIIFGNQLVLYNFDTDQAIGYAGGNEISSANTLVVGSNVAYFMTGEGLSALELVKEVY</sequence>
<dbReference type="InterPro" id="IPR013229">
    <property type="entry name" value="PEGA"/>
</dbReference>
<keyword evidence="2" id="KW-0472">Membrane</keyword>
<gene>
    <name evidence="4" type="ORF">COT77_01560</name>
</gene>
<dbReference type="Proteomes" id="UP000228596">
    <property type="component" value="Unassembled WGS sequence"/>
</dbReference>
<evidence type="ECO:0000313" key="5">
    <source>
        <dbReference type="Proteomes" id="UP000228596"/>
    </source>
</evidence>
<feature type="transmembrane region" description="Helical" evidence="2">
    <location>
        <begin position="76"/>
        <end position="96"/>
    </location>
</feature>
<dbReference type="Pfam" id="PF08308">
    <property type="entry name" value="PEGA"/>
    <property type="match status" value="1"/>
</dbReference>